<dbReference type="Gene3D" id="3.40.50.720">
    <property type="entry name" value="NAD(P)-binding Rossmann-like Domain"/>
    <property type="match status" value="1"/>
</dbReference>
<dbReference type="eggNOG" id="COG1028">
    <property type="taxonomic scope" value="Bacteria"/>
</dbReference>
<dbReference type="PANTHER" id="PTHR45458">
    <property type="entry name" value="SHORT-CHAIN DEHYDROGENASE/REDUCTASE SDR"/>
    <property type="match status" value="1"/>
</dbReference>
<name>D5BQN9_PUNMI</name>
<dbReference type="InterPro" id="IPR052184">
    <property type="entry name" value="SDR_enzymes"/>
</dbReference>
<dbReference type="InterPro" id="IPR036291">
    <property type="entry name" value="NAD(P)-bd_dom_sf"/>
</dbReference>
<evidence type="ECO:0000313" key="2">
    <source>
        <dbReference type="EMBL" id="ADE40757.1"/>
    </source>
</evidence>
<dbReference type="AlphaFoldDB" id="D5BQN9"/>
<proteinExistence type="inferred from homology"/>
<dbReference type="Pfam" id="PF00106">
    <property type="entry name" value="adh_short"/>
    <property type="match status" value="1"/>
</dbReference>
<dbReference type="GO" id="GO:0004090">
    <property type="term" value="F:carbonyl reductase (NADPH) activity"/>
    <property type="evidence" value="ECO:0007669"/>
    <property type="project" value="UniProtKB-EC"/>
</dbReference>
<dbReference type="STRING" id="488538.SAR116_2514"/>
<dbReference type="RefSeq" id="WP_013047383.1">
    <property type="nucleotide sequence ID" value="NC_014010.1"/>
</dbReference>
<dbReference type="SUPFAM" id="SSF51735">
    <property type="entry name" value="NAD(P)-binding Rossmann-fold domains"/>
    <property type="match status" value="1"/>
</dbReference>
<comment type="similarity">
    <text evidence="1">Belongs to the short-chain dehydrogenases/reductases (SDR) family.</text>
</comment>
<dbReference type="KEGG" id="apb:SAR116_2514"/>
<organism evidence="2 3">
    <name type="scientific">Puniceispirillum marinum (strain IMCC1322)</name>
    <dbReference type="NCBI Taxonomy" id="488538"/>
    <lineage>
        <taxon>Bacteria</taxon>
        <taxon>Pseudomonadati</taxon>
        <taxon>Pseudomonadota</taxon>
        <taxon>Alphaproteobacteria</taxon>
        <taxon>Candidatus Puniceispirillales</taxon>
        <taxon>Candidatus Puniceispirillaceae</taxon>
        <taxon>Candidatus Puniceispirillum</taxon>
    </lineage>
</organism>
<dbReference type="PRINTS" id="PR00081">
    <property type="entry name" value="GDHRDH"/>
</dbReference>
<dbReference type="PANTHER" id="PTHR45458:SF1">
    <property type="entry name" value="SHORT CHAIN DEHYDROGENASE"/>
    <property type="match status" value="1"/>
</dbReference>
<accession>D5BQN9</accession>
<dbReference type="Proteomes" id="UP000007460">
    <property type="component" value="Chromosome"/>
</dbReference>
<dbReference type="HOGENOM" id="CLU_010194_9_1_5"/>
<dbReference type="CDD" id="cd05325">
    <property type="entry name" value="carb_red_sniffer_like_SDR_c"/>
    <property type="match status" value="1"/>
</dbReference>
<dbReference type="EC" id="1.1.1.184" evidence="2"/>
<evidence type="ECO:0000313" key="3">
    <source>
        <dbReference type="Proteomes" id="UP000007460"/>
    </source>
</evidence>
<keyword evidence="2" id="KW-0560">Oxidoreductase</keyword>
<protein>
    <submittedName>
        <fullName evidence="2">Short-chain dehydrogenase/reductase SDR</fullName>
        <ecNumber evidence="2">1.1.1.184</ecNumber>
    </submittedName>
</protein>
<reference evidence="2 3" key="1">
    <citation type="journal article" date="2010" name="J. Bacteriol.">
        <title>Complete genome sequence of "Candidatus Puniceispirillum marinum" IMCC1322, a representative of the SAR116 clade in the Alphaproteobacteria.</title>
        <authorList>
            <person name="Oh H.M."/>
            <person name="Kwon K.K."/>
            <person name="Kang I."/>
            <person name="Kang S.G."/>
            <person name="Lee J.H."/>
            <person name="Kim S.J."/>
            <person name="Cho J.C."/>
        </authorList>
    </citation>
    <scope>NUCLEOTIDE SEQUENCE [LARGE SCALE GENOMIC DNA]</scope>
    <source>
        <strain evidence="2 3">IMCC1322</strain>
    </source>
</reference>
<dbReference type="InterPro" id="IPR002347">
    <property type="entry name" value="SDR_fam"/>
</dbReference>
<dbReference type="PRINTS" id="PR00080">
    <property type="entry name" value="SDRFAMILY"/>
</dbReference>
<dbReference type="EMBL" id="CP001751">
    <property type="protein sequence ID" value="ADE40757.1"/>
    <property type="molecule type" value="Genomic_DNA"/>
</dbReference>
<keyword evidence="3" id="KW-1185">Reference proteome</keyword>
<sequence length="230" mass="24358">MSQTIMITGANRGIGLEMTRQAAARGDKVIACCRDAMQATDLIATAKQNSDITVLGLDVCAENDMNQIAAGMTRAIDILVCNAGVLNSYGGMLDPKHDHVAIENVLMTNVAGVFFTARAFLPHVKKEKPGKIAVISSIMGSNRQSHSNAPIYRASKAAATNLARSMAVELEPDGIAVGAFHPGWVRTDMGGREASISPEESASGLLARFDALSLATTGVFENYKGDEMPF</sequence>
<evidence type="ECO:0000256" key="1">
    <source>
        <dbReference type="RuleBase" id="RU000363"/>
    </source>
</evidence>
<gene>
    <name evidence="2" type="ordered locus">SAR116_2514</name>
</gene>